<protein>
    <recommendedName>
        <fullName evidence="1">DUF2341 domain-containing protein</fullName>
    </recommendedName>
</protein>
<name>A0A0F9DLX6_9ZZZZ</name>
<gene>
    <name evidence="2" type="ORF">LCGC14_2182290</name>
</gene>
<dbReference type="EMBL" id="LAZR01028398">
    <property type="protein sequence ID" value="KKL62728.1"/>
    <property type="molecule type" value="Genomic_DNA"/>
</dbReference>
<organism evidence="2">
    <name type="scientific">marine sediment metagenome</name>
    <dbReference type="NCBI Taxonomy" id="412755"/>
    <lineage>
        <taxon>unclassified sequences</taxon>
        <taxon>metagenomes</taxon>
        <taxon>ecological metagenomes</taxon>
    </lineage>
</organism>
<dbReference type="InterPro" id="IPR018765">
    <property type="entry name" value="DUF2341"/>
</dbReference>
<dbReference type="AlphaFoldDB" id="A0A0F9DLX6"/>
<sequence length="483" mass="53537">MWLSNDWAYRKKITIAGQAGAGTNYQVLLKIGETSGAIGEDFDLGGNSLIFPSDKNEGGDLRFTSDNGSTLLDFWVEKVEGTTPNALAYVWVEVVDSLETTQDIYVYYSNSGASNYSDGTTTFPFFDDFEGSSLDGAKWTETGTVVVSSSEVSLNVDDIIDAQTSFGNGYAYRTKAKADEQDIFFLGLYYDGDNQIFLRNNDAISNDDFDNIMIYLEKANLPITVENDGWNDFRNTYYIYEVQKIANDNIKYSQGSNNNTYVNSTYIPTQDLAIRHRVNDDSQPSTLIVDWSLVRKCIDTEPSFSSAGASEVILEDTITLSETNQPLEFVGEETTNISDSLVTDIAHYATKIRVLDSTHMLIVTDTDPAKIINVDISGGTPVFRIHTLLTAKNAVDVTVNSTFNKIYVACKEGKAVKLDSTDFTVKTLLDTGDTDDLTNIDALDEWLYTYAGTDDSAGEIILIDESEITKLNSDIRFLLQKDI</sequence>
<evidence type="ECO:0000313" key="2">
    <source>
        <dbReference type="EMBL" id="KKL62728.1"/>
    </source>
</evidence>
<evidence type="ECO:0000259" key="1">
    <source>
        <dbReference type="Pfam" id="PF10102"/>
    </source>
</evidence>
<dbReference type="Pfam" id="PF10102">
    <property type="entry name" value="DUF2341"/>
    <property type="match status" value="1"/>
</dbReference>
<feature type="non-terminal residue" evidence="2">
    <location>
        <position position="483"/>
    </location>
</feature>
<accession>A0A0F9DLX6</accession>
<comment type="caution">
    <text evidence="2">The sequence shown here is derived from an EMBL/GenBank/DDBJ whole genome shotgun (WGS) entry which is preliminary data.</text>
</comment>
<reference evidence="2" key="1">
    <citation type="journal article" date="2015" name="Nature">
        <title>Complex archaea that bridge the gap between prokaryotes and eukaryotes.</title>
        <authorList>
            <person name="Spang A."/>
            <person name="Saw J.H."/>
            <person name="Jorgensen S.L."/>
            <person name="Zaremba-Niedzwiedzka K."/>
            <person name="Martijn J."/>
            <person name="Lind A.E."/>
            <person name="van Eijk R."/>
            <person name="Schleper C."/>
            <person name="Guy L."/>
            <person name="Ettema T.J."/>
        </authorList>
    </citation>
    <scope>NUCLEOTIDE SEQUENCE</scope>
</reference>
<proteinExistence type="predicted"/>
<feature type="domain" description="DUF2341" evidence="1">
    <location>
        <begin position="58"/>
        <end position="141"/>
    </location>
</feature>